<evidence type="ECO:0000256" key="2">
    <source>
        <dbReference type="ARBA" id="ARBA00022729"/>
    </source>
</evidence>
<evidence type="ECO:0000256" key="5">
    <source>
        <dbReference type="SAM" id="MobiDB-lite"/>
    </source>
</evidence>
<dbReference type="Proteomes" id="UP000070501">
    <property type="component" value="Unassembled WGS sequence"/>
</dbReference>
<dbReference type="PANTHER" id="PTHR34997:SF2">
    <property type="entry name" value="LYSM DOMAIN-CONTAINING PROTEIN-RELATED"/>
    <property type="match status" value="1"/>
</dbReference>
<reference evidence="8" key="1">
    <citation type="submission" date="2016-02" db="EMBL/GenBank/DDBJ databases">
        <title>Draft genome sequence of Microdochium bolleyi, a fungal endophyte of beachgrass.</title>
        <authorList>
            <consortium name="DOE Joint Genome Institute"/>
            <person name="David A.S."/>
            <person name="May G."/>
            <person name="Haridas S."/>
            <person name="Lim J."/>
            <person name="Wang M."/>
            <person name="Labutti K."/>
            <person name="Lipzen A."/>
            <person name="Barry K."/>
            <person name="Grigoriev I.V."/>
        </authorList>
    </citation>
    <scope>NUCLEOTIDE SEQUENCE [LARGE SCALE GENOMIC DNA]</scope>
    <source>
        <strain evidence="8">J235TASD1</strain>
    </source>
</reference>
<evidence type="ECO:0000259" key="6">
    <source>
        <dbReference type="PROSITE" id="PS51782"/>
    </source>
</evidence>
<proteinExistence type="inferred from homology"/>
<feature type="compositionally biased region" description="Low complexity" evidence="5">
    <location>
        <begin position="36"/>
        <end position="46"/>
    </location>
</feature>
<accession>A0A136IIT4</accession>
<keyword evidence="3" id="KW-0843">Virulence</keyword>
<dbReference type="Pfam" id="PF01476">
    <property type="entry name" value="LysM"/>
    <property type="match status" value="2"/>
</dbReference>
<evidence type="ECO:0000313" key="8">
    <source>
        <dbReference type="Proteomes" id="UP000070501"/>
    </source>
</evidence>
<feature type="domain" description="LysM" evidence="6">
    <location>
        <begin position="84"/>
        <end position="130"/>
    </location>
</feature>
<feature type="domain" description="LysM" evidence="6">
    <location>
        <begin position="266"/>
        <end position="312"/>
    </location>
</feature>
<dbReference type="InterPro" id="IPR018392">
    <property type="entry name" value="LysM"/>
</dbReference>
<dbReference type="PANTHER" id="PTHR34997">
    <property type="entry name" value="AM15"/>
    <property type="match status" value="1"/>
</dbReference>
<feature type="region of interest" description="Disordered" evidence="5">
    <location>
        <begin position="31"/>
        <end position="72"/>
    </location>
</feature>
<dbReference type="InterPro" id="IPR036779">
    <property type="entry name" value="LysM_dom_sf"/>
</dbReference>
<dbReference type="AlphaFoldDB" id="A0A136IIT4"/>
<evidence type="ECO:0000256" key="1">
    <source>
        <dbReference type="ARBA" id="ARBA00022669"/>
    </source>
</evidence>
<feature type="compositionally biased region" description="Low complexity" evidence="5">
    <location>
        <begin position="54"/>
        <end position="63"/>
    </location>
</feature>
<comment type="similarity">
    <text evidence="4">Belongs to the secreted LysM effector family.</text>
</comment>
<evidence type="ECO:0000313" key="7">
    <source>
        <dbReference type="EMBL" id="KXJ84880.1"/>
    </source>
</evidence>
<feature type="domain" description="LysM" evidence="6">
    <location>
        <begin position="174"/>
        <end position="220"/>
    </location>
</feature>
<dbReference type="OrthoDB" id="4737477at2759"/>
<sequence>MRWNPSITAGCGNLQLNRSYCVEAVGEPALPSMTKPPATTITTPPSTQQPPPTETESPPSSSIGPNGVATPLPIREGMTWNCRRFYKAQKGDSCEAIIAAAGIYFPYFYMWNPTVGEDCSGLWSDTFFCIQNIEGPPITPTRPPTTTIAQLTPTGNGVTTPLPIQTGMTTNCQRFYKVQKGDTCDAIITAAGISGASFYAWNAAVKNDCSGLWSDTYCCIGTNAGPSITLKPPTPTTTTTTTTKPAGNGVATPTPIQTGMVTNCRIFHFVKSGETCATIASARAITVQNFVRWNPAIGPSCTRMWANTWACVGLL</sequence>
<dbReference type="InParanoid" id="A0A136IIT4"/>
<feature type="region of interest" description="Disordered" evidence="5">
    <location>
        <begin position="231"/>
        <end position="252"/>
    </location>
</feature>
<dbReference type="EMBL" id="KQ964315">
    <property type="protein sequence ID" value="KXJ84880.1"/>
    <property type="molecule type" value="Genomic_DNA"/>
</dbReference>
<dbReference type="PROSITE" id="PS51782">
    <property type="entry name" value="LYSM"/>
    <property type="match status" value="3"/>
</dbReference>
<keyword evidence="8" id="KW-1185">Reference proteome</keyword>
<dbReference type="CDD" id="cd00118">
    <property type="entry name" value="LysM"/>
    <property type="match status" value="3"/>
</dbReference>
<keyword evidence="1" id="KW-0147">Chitin-binding</keyword>
<organism evidence="7 8">
    <name type="scientific">Microdochium bolleyi</name>
    <dbReference type="NCBI Taxonomy" id="196109"/>
    <lineage>
        <taxon>Eukaryota</taxon>
        <taxon>Fungi</taxon>
        <taxon>Dikarya</taxon>
        <taxon>Ascomycota</taxon>
        <taxon>Pezizomycotina</taxon>
        <taxon>Sordariomycetes</taxon>
        <taxon>Xylariomycetidae</taxon>
        <taxon>Xylariales</taxon>
        <taxon>Microdochiaceae</taxon>
        <taxon>Microdochium</taxon>
    </lineage>
</organism>
<dbReference type="Gene3D" id="3.10.350.10">
    <property type="entry name" value="LysM domain"/>
    <property type="match status" value="3"/>
</dbReference>
<name>A0A136IIT4_9PEZI</name>
<dbReference type="SMART" id="SM00257">
    <property type="entry name" value="LysM"/>
    <property type="match status" value="3"/>
</dbReference>
<evidence type="ECO:0000256" key="3">
    <source>
        <dbReference type="ARBA" id="ARBA00023026"/>
    </source>
</evidence>
<dbReference type="SUPFAM" id="SSF54106">
    <property type="entry name" value="LysM domain"/>
    <property type="match status" value="3"/>
</dbReference>
<feature type="compositionally biased region" description="Low complexity" evidence="5">
    <location>
        <begin position="236"/>
        <end position="245"/>
    </location>
</feature>
<evidence type="ECO:0000256" key="4">
    <source>
        <dbReference type="ARBA" id="ARBA00044955"/>
    </source>
</evidence>
<keyword evidence="2" id="KW-0732">Signal</keyword>
<dbReference type="InterPro" id="IPR052210">
    <property type="entry name" value="LysM1-like"/>
</dbReference>
<dbReference type="GO" id="GO:0008061">
    <property type="term" value="F:chitin binding"/>
    <property type="evidence" value="ECO:0007669"/>
    <property type="project" value="UniProtKB-KW"/>
</dbReference>
<gene>
    <name evidence="7" type="ORF">Micbo1qcDRAFT_154597</name>
</gene>
<protein>
    <recommendedName>
        <fullName evidence="6">LysM domain-containing protein</fullName>
    </recommendedName>
</protein>
<dbReference type="STRING" id="196109.A0A136IIT4"/>